<dbReference type="InterPro" id="IPR052196">
    <property type="entry name" value="Bact_Kbp"/>
</dbReference>
<feature type="compositionally biased region" description="Basic and acidic residues" evidence="1">
    <location>
        <begin position="446"/>
        <end position="460"/>
    </location>
</feature>
<dbReference type="EMBL" id="CP092423">
    <property type="protein sequence ID" value="ULP41857.1"/>
    <property type="molecule type" value="Genomic_DNA"/>
</dbReference>
<sequence>MPRVHTVLAGETLSGIARDFYGDASMFPLIAQANQLADPNQIFVGQVLQIPEPPAPPTPDPAGPTTYTVVAGDTLWDIAVRFYGDGTMFPLIAQANAIENPNAINPGEILTIPPRPGPGATPLPGPTTSPGAPPQTILPYASEPFGVYQPLIGWRSQLHQERVAEGMAVRLTRAANLIRDVTETTQAQPVPQLGAPQVVDRTDSQVGRQLAAMVRSNGLGDGWASILAEGNDSALTKITRDVLGGLNAPPPAAPDAQPAGPVVRLAAEGAFAPASAALISREAATASLLQYLGKTSPDAVKQLFTPAFAQWQRVVAAVQFLAEQHPSKLSFLSPIGLLHRFREYFFELGTFLGPPVGHVWISPGGMVELYEANTRRTLVERTVEQSTEETTKSETEAKDQDELSDAVKTDNDNDMKLGVSTSASGGVGPIFQASGSSTFNLDVSRKQAQEDTHKHMREQSSKLSSEVRQNYKTTFRTVTETTDTSSRRYVLQNNTDRLVSYELSRKMRKVAVQVQDLGQQLCWQLYVDRPGDPLGLGEFVHEAAAALDPGLKQPEVKPRPANQEKTYQLSIPFILYQGGDDDAEDTYSLSGDNADHGIFSPDVGKDDIIQFSFDFKLPPPPAGTVLDSIGSIDFKGAQVKYQLDDPGLMPNPNVGANTFSMRLTHANFGGQKQIPFEATIVYAPTPEAIKAVDDENAAAKKDYDDQVAAAKEALFYATLRKRLKLSGQVKTRNPDDLREEERTIIYRKVISRLYGNENGWTDDDYHVASELIRYFFDVDAMLYFVAPDWWRPRPQPLVPMTATGELQATTIVDTPPATGGPGTKNGRPYYLVTEETTPAPLGTSLGWLIQLDGDANRNAFLNSPWVKAVLPIRPGREREAITWLQRPEVAATDGLSEPYPFDPQQDPPEYQGKTIEDVLLIVADKIAAENELSLQPIPIGGNGVNQQVALPTEVVFAKGFDPLAGGIDFGAKPFKVFSQWTEILPTDQVVATEYTLKGL</sequence>
<dbReference type="PROSITE" id="PS51782">
    <property type="entry name" value="LYSM"/>
    <property type="match status" value="2"/>
</dbReference>
<dbReference type="PANTHER" id="PTHR34700:SF4">
    <property type="entry name" value="PHAGE-LIKE ELEMENT PBSX PROTEIN XKDP"/>
    <property type="match status" value="1"/>
</dbReference>
<dbReference type="InterPro" id="IPR036779">
    <property type="entry name" value="LysM_dom_sf"/>
</dbReference>
<dbReference type="PANTHER" id="PTHR34700">
    <property type="entry name" value="POTASSIUM BINDING PROTEIN KBP"/>
    <property type="match status" value="1"/>
</dbReference>
<feature type="region of interest" description="Disordered" evidence="1">
    <location>
        <begin position="380"/>
        <end position="414"/>
    </location>
</feature>
<gene>
    <name evidence="3" type="ORF">MJO58_24015</name>
</gene>
<dbReference type="Gene3D" id="3.10.350.10">
    <property type="entry name" value="LysM domain"/>
    <property type="match status" value="2"/>
</dbReference>
<evidence type="ECO:0000313" key="3">
    <source>
        <dbReference type="EMBL" id="ULP41857.1"/>
    </source>
</evidence>
<feature type="domain" description="LysM" evidence="2">
    <location>
        <begin position="3"/>
        <end position="50"/>
    </location>
</feature>
<dbReference type="CDD" id="cd00118">
    <property type="entry name" value="LysM"/>
    <property type="match status" value="2"/>
</dbReference>
<feature type="region of interest" description="Disordered" evidence="1">
    <location>
        <begin position="446"/>
        <end position="466"/>
    </location>
</feature>
<evidence type="ECO:0000259" key="2">
    <source>
        <dbReference type="PROSITE" id="PS51782"/>
    </source>
</evidence>
<keyword evidence="4" id="KW-1185">Reference proteome</keyword>
<reference evidence="3" key="1">
    <citation type="submission" date="2022-08" db="EMBL/GenBank/DDBJ databases">
        <title>Complete genome sequence of 14 non-tuberculosis mycobacteria type-strains.</title>
        <authorList>
            <person name="Igarashi Y."/>
            <person name="Osugi A."/>
            <person name="Mitarai S."/>
        </authorList>
    </citation>
    <scope>NUCLEOTIDE SEQUENCE</scope>
    <source>
        <strain evidence="3">ATCC 51985</strain>
    </source>
</reference>
<evidence type="ECO:0000256" key="1">
    <source>
        <dbReference type="SAM" id="MobiDB-lite"/>
    </source>
</evidence>
<protein>
    <submittedName>
        <fullName evidence="3">LysM peptidoglycan-binding domain-containing protein</fullName>
    </submittedName>
</protein>
<dbReference type="SMART" id="SM00257">
    <property type="entry name" value="LysM"/>
    <property type="match status" value="2"/>
</dbReference>
<organism evidence="3 4">
    <name type="scientific">Mycobacterium lentiflavum</name>
    <dbReference type="NCBI Taxonomy" id="141349"/>
    <lineage>
        <taxon>Bacteria</taxon>
        <taxon>Bacillati</taxon>
        <taxon>Actinomycetota</taxon>
        <taxon>Actinomycetes</taxon>
        <taxon>Mycobacteriales</taxon>
        <taxon>Mycobacteriaceae</taxon>
        <taxon>Mycobacterium</taxon>
        <taxon>Mycobacterium simiae complex</taxon>
    </lineage>
</organism>
<name>A0ABY3USY6_MYCLN</name>
<dbReference type="InterPro" id="IPR018392">
    <property type="entry name" value="LysM"/>
</dbReference>
<dbReference type="Pfam" id="PF01476">
    <property type="entry name" value="LysM"/>
    <property type="match status" value="2"/>
</dbReference>
<evidence type="ECO:0000313" key="4">
    <source>
        <dbReference type="Proteomes" id="UP001055171"/>
    </source>
</evidence>
<dbReference type="SUPFAM" id="SSF54106">
    <property type="entry name" value="LysM domain"/>
    <property type="match status" value="2"/>
</dbReference>
<proteinExistence type="predicted"/>
<feature type="domain" description="LysM" evidence="2">
    <location>
        <begin position="65"/>
        <end position="112"/>
    </location>
</feature>
<dbReference type="Proteomes" id="UP001055171">
    <property type="component" value="Chromosome"/>
</dbReference>
<accession>A0ABY3USY6</accession>
<dbReference type="RefSeq" id="WP_239721230.1">
    <property type="nucleotide sequence ID" value="NZ_CP092423.2"/>
</dbReference>